<sequence length="282" mass="31331">MSTCRPRCISRSSDSIRRSFGCVGLHEQVRTRGRLFAGGTVFSNRESRRLLIARRCDSLGQQLLVREGANLNVADKDGDTPLHEALRHHTLSQLRQLQDVQDVGRLLMGLGTQGQDKKSSSFIACFLAAHGADLELKNKKGQTPLDLCPDPNLCKTLTTCHKDKESDDIRRCEGGPRGRAGTVEQRSRGSSSNEQRQPRYFPQRHTKTAAAIAGHQGADYVSGLLGSSEKHDLPVRTRYLPNVWRPDVGVSDMSQSGRQAHSALLKIKDRRVAVAHAEFFRR</sequence>
<dbReference type="PANTHER" id="PTHR24202:SF53">
    <property type="entry name" value="E3 UBIQUITIN-PROTEIN LIGASE MIB1"/>
    <property type="match status" value="1"/>
</dbReference>
<dbReference type="InParanoid" id="E2C6N7"/>
<evidence type="ECO:0000313" key="3">
    <source>
        <dbReference type="Proteomes" id="UP000008237"/>
    </source>
</evidence>
<accession>E2C6N7</accession>
<feature type="compositionally biased region" description="Basic and acidic residues" evidence="1">
    <location>
        <begin position="165"/>
        <end position="176"/>
    </location>
</feature>
<keyword evidence="3" id="KW-1185">Reference proteome</keyword>
<proteinExistence type="predicted"/>
<name>E2C6N7_HARSA</name>
<gene>
    <name evidence="2" type="ORF">EAI_02821</name>
</gene>
<feature type="region of interest" description="Disordered" evidence="1">
    <location>
        <begin position="165"/>
        <end position="204"/>
    </location>
</feature>
<dbReference type="EMBL" id="GL453161">
    <property type="protein sequence ID" value="EFN76349.1"/>
    <property type="molecule type" value="Genomic_DNA"/>
</dbReference>
<reference evidence="2 3" key="1">
    <citation type="journal article" date="2010" name="Science">
        <title>Genomic comparison of the ants Camponotus floridanus and Harpegnathos saltator.</title>
        <authorList>
            <person name="Bonasio R."/>
            <person name="Zhang G."/>
            <person name="Ye C."/>
            <person name="Mutti N.S."/>
            <person name="Fang X."/>
            <person name="Qin N."/>
            <person name="Donahue G."/>
            <person name="Yang P."/>
            <person name="Li Q."/>
            <person name="Li C."/>
            <person name="Zhang P."/>
            <person name="Huang Z."/>
            <person name="Berger S.L."/>
            <person name="Reinberg D."/>
            <person name="Wang J."/>
            <person name="Liebig J."/>
        </authorList>
    </citation>
    <scope>NUCLEOTIDE SEQUENCE [LARGE SCALE GENOMIC DNA]</scope>
    <source>
        <strain evidence="2 3">R22 G/1</strain>
    </source>
</reference>
<dbReference type="OrthoDB" id="2122982at2759"/>
<evidence type="ECO:0000256" key="1">
    <source>
        <dbReference type="SAM" id="MobiDB-lite"/>
    </source>
</evidence>
<dbReference type="GO" id="GO:0016567">
    <property type="term" value="P:protein ubiquitination"/>
    <property type="evidence" value="ECO:0007669"/>
    <property type="project" value="TreeGrafter"/>
</dbReference>
<dbReference type="Gene3D" id="1.25.40.20">
    <property type="entry name" value="Ankyrin repeat-containing domain"/>
    <property type="match status" value="1"/>
</dbReference>
<dbReference type="AlphaFoldDB" id="E2C6N7"/>
<organism evidence="3">
    <name type="scientific">Harpegnathos saltator</name>
    <name type="common">Jerdon's jumping ant</name>
    <dbReference type="NCBI Taxonomy" id="610380"/>
    <lineage>
        <taxon>Eukaryota</taxon>
        <taxon>Metazoa</taxon>
        <taxon>Ecdysozoa</taxon>
        <taxon>Arthropoda</taxon>
        <taxon>Hexapoda</taxon>
        <taxon>Insecta</taxon>
        <taxon>Pterygota</taxon>
        <taxon>Neoptera</taxon>
        <taxon>Endopterygota</taxon>
        <taxon>Hymenoptera</taxon>
        <taxon>Apocrita</taxon>
        <taxon>Aculeata</taxon>
        <taxon>Formicoidea</taxon>
        <taxon>Formicidae</taxon>
        <taxon>Ponerinae</taxon>
        <taxon>Ponerini</taxon>
        <taxon>Harpegnathos</taxon>
    </lineage>
</organism>
<dbReference type="GO" id="GO:0006897">
    <property type="term" value="P:endocytosis"/>
    <property type="evidence" value="ECO:0007669"/>
    <property type="project" value="TreeGrafter"/>
</dbReference>
<evidence type="ECO:0000313" key="2">
    <source>
        <dbReference type="EMBL" id="EFN76349.1"/>
    </source>
</evidence>
<dbReference type="InterPro" id="IPR036770">
    <property type="entry name" value="Ankyrin_rpt-contain_sf"/>
</dbReference>
<dbReference type="Proteomes" id="UP000008237">
    <property type="component" value="Unassembled WGS sequence"/>
</dbReference>
<dbReference type="GO" id="GO:0007219">
    <property type="term" value="P:Notch signaling pathway"/>
    <property type="evidence" value="ECO:0007669"/>
    <property type="project" value="TreeGrafter"/>
</dbReference>
<dbReference type="STRING" id="610380.E2C6N7"/>
<dbReference type="SUPFAM" id="SSF48403">
    <property type="entry name" value="Ankyrin repeat"/>
    <property type="match status" value="1"/>
</dbReference>
<protein>
    <submittedName>
        <fullName evidence="2">E3 ubiquitin-protein ligase MIB1</fullName>
    </submittedName>
</protein>
<dbReference type="GO" id="GO:0005737">
    <property type="term" value="C:cytoplasm"/>
    <property type="evidence" value="ECO:0007669"/>
    <property type="project" value="TreeGrafter"/>
</dbReference>
<dbReference type="PANTHER" id="PTHR24202">
    <property type="entry name" value="E3 UBIQUITIN-PROTEIN LIGASE MIB2"/>
    <property type="match status" value="1"/>
</dbReference>